<sequence length="73" mass="7799">SSCLSNGMTTYNELIASLRQTGFYMIQAGAGANSVTESKTAVKLLILVNKVGKAWLDCGRSDKADEILRSITS</sequence>
<gene>
    <name evidence="1" type="ORF">DERYTH_LOCUS26814</name>
</gene>
<evidence type="ECO:0000313" key="1">
    <source>
        <dbReference type="EMBL" id="CAG8819643.1"/>
    </source>
</evidence>
<protein>
    <submittedName>
        <fullName evidence="1">8401_t:CDS:1</fullName>
    </submittedName>
</protein>
<dbReference type="AlphaFoldDB" id="A0A9N9PF08"/>
<feature type="non-terminal residue" evidence="1">
    <location>
        <position position="73"/>
    </location>
</feature>
<keyword evidence="2" id="KW-1185">Reference proteome</keyword>
<comment type="caution">
    <text evidence="1">The sequence shown here is derived from an EMBL/GenBank/DDBJ whole genome shotgun (WGS) entry which is preliminary data.</text>
</comment>
<dbReference type="OrthoDB" id="65716at2759"/>
<dbReference type="Proteomes" id="UP000789405">
    <property type="component" value="Unassembled WGS sequence"/>
</dbReference>
<evidence type="ECO:0000313" key="2">
    <source>
        <dbReference type="Proteomes" id="UP000789405"/>
    </source>
</evidence>
<feature type="non-terminal residue" evidence="1">
    <location>
        <position position="1"/>
    </location>
</feature>
<dbReference type="EMBL" id="CAJVPY010058247">
    <property type="protein sequence ID" value="CAG8819643.1"/>
    <property type="molecule type" value="Genomic_DNA"/>
</dbReference>
<reference evidence="1" key="1">
    <citation type="submission" date="2021-06" db="EMBL/GenBank/DDBJ databases">
        <authorList>
            <person name="Kallberg Y."/>
            <person name="Tangrot J."/>
            <person name="Rosling A."/>
        </authorList>
    </citation>
    <scope>NUCLEOTIDE SEQUENCE</scope>
    <source>
        <strain evidence="1">MA453B</strain>
    </source>
</reference>
<organism evidence="1 2">
    <name type="scientific">Dentiscutata erythropus</name>
    <dbReference type="NCBI Taxonomy" id="1348616"/>
    <lineage>
        <taxon>Eukaryota</taxon>
        <taxon>Fungi</taxon>
        <taxon>Fungi incertae sedis</taxon>
        <taxon>Mucoromycota</taxon>
        <taxon>Glomeromycotina</taxon>
        <taxon>Glomeromycetes</taxon>
        <taxon>Diversisporales</taxon>
        <taxon>Gigasporaceae</taxon>
        <taxon>Dentiscutata</taxon>
    </lineage>
</organism>
<proteinExistence type="predicted"/>
<accession>A0A9N9PF08</accession>
<name>A0A9N9PF08_9GLOM</name>